<comment type="subcellular location">
    <subcellularLocation>
        <location evidence="1">Cell membrane</location>
        <topology evidence="1">Multi-pass membrane protein</topology>
    </subcellularLocation>
</comment>
<evidence type="ECO:0000256" key="9">
    <source>
        <dbReference type="ARBA" id="ARBA00023224"/>
    </source>
</evidence>
<organism evidence="13 14">
    <name type="scientific">Folsomia candida</name>
    <name type="common">Springtail</name>
    <dbReference type="NCBI Taxonomy" id="158441"/>
    <lineage>
        <taxon>Eukaryota</taxon>
        <taxon>Metazoa</taxon>
        <taxon>Ecdysozoa</taxon>
        <taxon>Arthropoda</taxon>
        <taxon>Hexapoda</taxon>
        <taxon>Collembola</taxon>
        <taxon>Entomobryomorpha</taxon>
        <taxon>Isotomoidea</taxon>
        <taxon>Isotomidae</taxon>
        <taxon>Proisotominae</taxon>
        <taxon>Folsomia</taxon>
    </lineage>
</organism>
<reference evidence="13 14" key="1">
    <citation type="submission" date="2015-12" db="EMBL/GenBank/DDBJ databases">
        <title>The genome of Folsomia candida.</title>
        <authorList>
            <person name="Faddeeva A."/>
            <person name="Derks M.F."/>
            <person name="Anvar Y."/>
            <person name="Smit S."/>
            <person name="Van Straalen N."/>
            <person name="Roelofs D."/>
        </authorList>
    </citation>
    <scope>NUCLEOTIDE SEQUENCE [LARGE SCALE GENOMIC DNA]</scope>
    <source>
        <strain evidence="13 14">VU population</strain>
        <tissue evidence="13">Whole body</tissue>
    </source>
</reference>
<keyword evidence="3" id="KW-1003">Cell membrane</keyword>
<dbReference type="Proteomes" id="UP000198287">
    <property type="component" value="Unassembled WGS sequence"/>
</dbReference>
<dbReference type="Pfam" id="PF00001">
    <property type="entry name" value="7tm_1"/>
    <property type="match status" value="1"/>
</dbReference>
<keyword evidence="6 10" id="KW-0297">G-protein coupled receptor</keyword>
<evidence type="ECO:0000256" key="6">
    <source>
        <dbReference type="ARBA" id="ARBA00023040"/>
    </source>
</evidence>
<dbReference type="STRING" id="158441.A0A226ECG6"/>
<dbReference type="OMA" id="QRIAFIW"/>
<dbReference type="GO" id="GO:0030594">
    <property type="term" value="F:neurotransmitter receptor activity"/>
    <property type="evidence" value="ECO:0007669"/>
    <property type="project" value="TreeGrafter"/>
</dbReference>
<name>A0A226ECG6_FOLCA</name>
<evidence type="ECO:0000313" key="14">
    <source>
        <dbReference type="Proteomes" id="UP000198287"/>
    </source>
</evidence>
<evidence type="ECO:0000256" key="3">
    <source>
        <dbReference type="ARBA" id="ARBA00022475"/>
    </source>
</evidence>
<dbReference type="GO" id="GO:0004993">
    <property type="term" value="F:G protein-coupled serotonin receptor activity"/>
    <property type="evidence" value="ECO:0007669"/>
    <property type="project" value="TreeGrafter"/>
</dbReference>
<feature type="transmembrane region" description="Helical" evidence="11">
    <location>
        <begin position="71"/>
        <end position="92"/>
    </location>
</feature>
<evidence type="ECO:0000256" key="5">
    <source>
        <dbReference type="ARBA" id="ARBA00022989"/>
    </source>
</evidence>
<dbReference type="PROSITE" id="PS50262">
    <property type="entry name" value="G_PROTEIN_RECEP_F1_2"/>
    <property type="match status" value="1"/>
</dbReference>
<dbReference type="GO" id="GO:0045202">
    <property type="term" value="C:synapse"/>
    <property type="evidence" value="ECO:0007669"/>
    <property type="project" value="GOC"/>
</dbReference>
<evidence type="ECO:0000256" key="10">
    <source>
        <dbReference type="RuleBase" id="RU000688"/>
    </source>
</evidence>
<dbReference type="OrthoDB" id="10044919at2759"/>
<feature type="non-terminal residue" evidence="13">
    <location>
        <position position="274"/>
    </location>
</feature>
<dbReference type="PROSITE" id="PS00237">
    <property type="entry name" value="G_PROTEIN_RECEP_F1_1"/>
    <property type="match status" value="1"/>
</dbReference>
<comment type="caution">
    <text evidence="13">The sequence shown here is derived from an EMBL/GenBank/DDBJ whole genome shotgun (WGS) entry which is preliminary data.</text>
</comment>
<dbReference type="GO" id="GO:0007268">
    <property type="term" value="P:chemical synaptic transmission"/>
    <property type="evidence" value="ECO:0007669"/>
    <property type="project" value="TreeGrafter"/>
</dbReference>
<dbReference type="PANTHER" id="PTHR24247:SF278">
    <property type="entry name" value="HISTAMINE H2 RECEPTOR"/>
    <property type="match status" value="1"/>
</dbReference>
<evidence type="ECO:0000256" key="1">
    <source>
        <dbReference type="ARBA" id="ARBA00004651"/>
    </source>
</evidence>
<dbReference type="AlphaFoldDB" id="A0A226ECG6"/>
<feature type="transmembrane region" description="Helical" evidence="11">
    <location>
        <begin position="6"/>
        <end position="24"/>
    </location>
</feature>
<evidence type="ECO:0000256" key="2">
    <source>
        <dbReference type="ARBA" id="ARBA00010663"/>
    </source>
</evidence>
<feature type="transmembrane region" description="Helical" evidence="11">
    <location>
        <begin position="33"/>
        <end position="51"/>
    </location>
</feature>
<evidence type="ECO:0000256" key="7">
    <source>
        <dbReference type="ARBA" id="ARBA00023136"/>
    </source>
</evidence>
<evidence type="ECO:0000259" key="12">
    <source>
        <dbReference type="PROSITE" id="PS50262"/>
    </source>
</evidence>
<dbReference type="EMBL" id="LNIX01000005">
    <property type="protein sequence ID" value="OXA54794.1"/>
    <property type="molecule type" value="Genomic_DNA"/>
</dbReference>
<dbReference type="InterPro" id="IPR017452">
    <property type="entry name" value="GPCR_Rhodpsn_7TM"/>
</dbReference>
<evidence type="ECO:0000256" key="4">
    <source>
        <dbReference type="ARBA" id="ARBA00022692"/>
    </source>
</evidence>
<keyword evidence="9 10" id="KW-0807">Transducer</keyword>
<feature type="domain" description="G-protein coupled receptors family 1 profile" evidence="12">
    <location>
        <begin position="13"/>
        <end position="272"/>
    </location>
</feature>
<evidence type="ECO:0000313" key="13">
    <source>
        <dbReference type="EMBL" id="OXA54794.1"/>
    </source>
</evidence>
<keyword evidence="14" id="KW-1185">Reference proteome</keyword>
<protein>
    <submittedName>
        <fullName evidence="13">Trace amine-associated receptor 7d</fullName>
    </submittedName>
</protein>
<sequence length="274" mass="31275">MFLGLIIIGIIGGNMLVMLAWIFHPPVRKPQNLYLLSMAVADFAIGVILAPTLMQELRSDDWPFSTGWCQAYLFIIGTLTSVSFIHVAAIALDRYHIVFDTTTYMQRHTFSYFLQRIAFIWILSMWIGLPDVVEMPETENFLSLTGQCVTPLKNGYRIFLALGNYLLPTIIILKTYRDIYQKLKDVDIQFNSDKKQEASMIKENDDEVIPLKRQRRALHMLAIIILAACVSWLPFTVVYAVLGYTDWSGKLLTMRTCLAIGFSNSAMNPVIYAR</sequence>
<dbReference type="PRINTS" id="PR00237">
    <property type="entry name" value="GPCRRHODOPSN"/>
</dbReference>
<gene>
    <name evidence="13" type="ORF">Fcan01_11299</name>
</gene>
<dbReference type="Gene3D" id="1.20.1070.10">
    <property type="entry name" value="Rhodopsin 7-helix transmembrane proteins"/>
    <property type="match status" value="1"/>
</dbReference>
<dbReference type="CDD" id="cd00637">
    <property type="entry name" value="7tm_classA_rhodopsin-like"/>
    <property type="match status" value="1"/>
</dbReference>
<feature type="transmembrane region" description="Helical" evidence="11">
    <location>
        <begin position="155"/>
        <end position="173"/>
    </location>
</feature>
<proteinExistence type="inferred from homology"/>
<keyword evidence="4 10" id="KW-0812">Transmembrane</keyword>
<evidence type="ECO:0000256" key="11">
    <source>
        <dbReference type="SAM" id="Phobius"/>
    </source>
</evidence>
<keyword evidence="8 10" id="KW-0675">Receptor</keyword>
<feature type="transmembrane region" description="Helical" evidence="11">
    <location>
        <begin position="220"/>
        <end position="242"/>
    </location>
</feature>
<keyword evidence="5 11" id="KW-1133">Transmembrane helix</keyword>
<keyword evidence="7 11" id="KW-0472">Membrane</keyword>
<dbReference type="InterPro" id="IPR000276">
    <property type="entry name" value="GPCR_Rhodpsn"/>
</dbReference>
<accession>A0A226ECG6</accession>
<dbReference type="GO" id="GO:0007187">
    <property type="term" value="P:G protein-coupled receptor signaling pathway, coupled to cyclic nucleotide second messenger"/>
    <property type="evidence" value="ECO:0007669"/>
    <property type="project" value="TreeGrafter"/>
</dbReference>
<dbReference type="SUPFAM" id="SSF81321">
    <property type="entry name" value="Family A G protein-coupled receptor-like"/>
    <property type="match status" value="1"/>
</dbReference>
<dbReference type="GO" id="GO:0005886">
    <property type="term" value="C:plasma membrane"/>
    <property type="evidence" value="ECO:0007669"/>
    <property type="project" value="UniProtKB-SubCell"/>
</dbReference>
<dbReference type="GO" id="GO:0030425">
    <property type="term" value="C:dendrite"/>
    <property type="evidence" value="ECO:0007669"/>
    <property type="project" value="TreeGrafter"/>
</dbReference>
<feature type="transmembrane region" description="Helical" evidence="11">
    <location>
        <begin position="113"/>
        <end position="129"/>
    </location>
</feature>
<evidence type="ECO:0000256" key="8">
    <source>
        <dbReference type="ARBA" id="ARBA00023170"/>
    </source>
</evidence>
<dbReference type="PANTHER" id="PTHR24247">
    <property type="entry name" value="5-HYDROXYTRYPTAMINE RECEPTOR"/>
    <property type="match status" value="1"/>
</dbReference>
<comment type="similarity">
    <text evidence="2 10">Belongs to the G-protein coupled receptor 1 family.</text>
</comment>